<feature type="domain" description="Mannosylglycerate hydrolase MGH1-like glycoside hydrolase" evidence="4">
    <location>
        <begin position="298"/>
        <end position="618"/>
    </location>
</feature>
<dbReference type="Proteomes" id="UP000250831">
    <property type="component" value="Unassembled WGS sequence"/>
</dbReference>
<dbReference type="SUPFAM" id="SSF48208">
    <property type="entry name" value="Six-hairpin glycosidases"/>
    <property type="match status" value="1"/>
</dbReference>
<dbReference type="AlphaFoldDB" id="A0A363NKR7"/>
<dbReference type="InterPro" id="IPR004888">
    <property type="entry name" value="Glycoside_hydrolase_63"/>
</dbReference>
<sequence>MRNKIKTLWVTISFCLILMGCNTVKSPKMDSYGGLLRVEQQPEGSTRRTNPFYTDRGAWIGFGIHENKNVTGFCGPYDLDGRTWLSSALLQIGTAPTGELNLLSRDSSCYYPDRLWMRLRGKDMEVEQTLKQVSSTTAILHIKNRSSKVLWIYGNLNQGKWTLVGNTLWSKLPNGELLLLSFKAGVKLNCDQGKYEACLEKADTEIVLTHYANPITLEKALVAVEAVLEQSRTLSVQHTARWANYISSNTRRELSMQEHRIMVKSIMTLMSNWRSAKKELKHDGVVPSHVADYFVGFWAWDSWKHAVALAQIDPALAKDQVRAMFDFQDSVGMIADCIYTDHRENNYRDSKPPLAAWAVNAIYEADHDLSFVREMYDKLVLYHQWWFRYRDHNKNGICEYGATDGTLEAAKWESGMDNAIRYDSTQMLWNEEGAWSMNQESVELSAYLELERKYLLHFAELLSVPFRGKKEPYLAMDYFFDQEQGYYFDRKLDGALIPCFGPEGWSPLWTGLATVPQAEAVIRVMQDTAKFASFVPFPTAALDNAKFMDRGYWRGPIWLDQVYFAVSGLRKYGYQKEADLYTKQVFERLEGLSDNGPIHENYEARTGKRLKAPHFSWSAAHLFLLYKELKTPQQKK</sequence>
<dbReference type="PANTHER" id="PTHR10412">
    <property type="entry name" value="MANNOSYL-OLIGOSACCHARIDE GLUCOSIDASE"/>
    <property type="match status" value="1"/>
</dbReference>
<comment type="similarity">
    <text evidence="1">Belongs to the glycosyl hydrolase 63 family.</text>
</comment>
<evidence type="ECO:0000256" key="2">
    <source>
        <dbReference type="ARBA" id="ARBA00022801"/>
    </source>
</evidence>
<evidence type="ECO:0000256" key="1">
    <source>
        <dbReference type="ARBA" id="ARBA00010833"/>
    </source>
</evidence>
<dbReference type="PANTHER" id="PTHR10412:SF11">
    <property type="entry name" value="MANNOSYL-OLIGOSACCHARIDE GLUCOSIDASE"/>
    <property type="match status" value="1"/>
</dbReference>
<dbReference type="InterPro" id="IPR012341">
    <property type="entry name" value="6hp_glycosidase-like_sf"/>
</dbReference>
<dbReference type="InterPro" id="IPR054491">
    <property type="entry name" value="MGH1-like_GH"/>
</dbReference>
<evidence type="ECO:0000259" key="4">
    <source>
        <dbReference type="Pfam" id="PF22422"/>
    </source>
</evidence>
<keyword evidence="2 5" id="KW-0378">Hydrolase</keyword>
<gene>
    <name evidence="5" type="ORF">DCO56_26510</name>
</gene>
<dbReference type="GO" id="GO:0006487">
    <property type="term" value="P:protein N-linked glycosylation"/>
    <property type="evidence" value="ECO:0007669"/>
    <property type="project" value="TreeGrafter"/>
</dbReference>
<dbReference type="OrthoDB" id="9781878at2"/>
<evidence type="ECO:0000256" key="3">
    <source>
        <dbReference type="ARBA" id="ARBA00023295"/>
    </source>
</evidence>
<dbReference type="Gene3D" id="2.70.98.50">
    <property type="entry name" value="putative glycoside hydrolase family protein from bacillus halodurans"/>
    <property type="match status" value="1"/>
</dbReference>
<dbReference type="GO" id="GO:0004573">
    <property type="term" value="F:Glc3Man9GlcNAc2 oligosaccharide glucosidase activity"/>
    <property type="evidence" value="ECO:0007669"/>
    <property type="project" value="InterPro"/>
</dbReference>
<dbReference type="Pfam" id="PF22422">
    <property type="entry name" value="MGH1-like_GH"/>
    <property type="match status" value="1"/>
</dbReference>
<accession>A0A363NKR7</accession>
<comment type="caution">
    <text evidence="5">The sequence shown here is derived from an EMBL/GenBank/DDBJ whole genome shotgun (WGS) entry which is preliminary data.</text>
</comment>
<keyword evidence="6" id="KW-1185">Reference proteome</keyword>
<protein>
    <submittedName>
        <fullName evidence="5">Glycoside hydrolase</fullName>
    </submittedName>
</protein>
<dbReference type="GO" id="GO:0009311">
    <property type="term" value="P:oligosaccharide metabolic process"/>
    <property type="evidence" value="ECO:0007669"/>
    <property type="project" value="InterPro"/>
</dbReference>
<keyword evidence="3" id="KW-0326">Glycosidase</keyword>
<dbReference type="InterPro" id="IPR008928">
    <property type="entry name" value="6-hairpin_glycosidase_sf"/>
</dbReference>
<proteinExistence type="inferred from homology"/>
<organism evidence="5 6">
    <name type="scientific">Sphingobacterium athyrii</name>
    <dbReference type="NCBI Taxonomy" id="2152717"/>
    <lineage>
        <taxon>Bacteria</taxon>
        <taxon>Pseudomonadati</taxon>
        <taxon>Bacteroidota</taxon>
        <taxon>Sphingobacteriia</taxon>
        <taxon>Sphingobacteriales</taxon>
        <taxon>Sphingobacteriaceae</taxon>
        <taxon>Sphingobacterium</taxon>
    </lineage>
</organism>
<evidence type="ECO:0000313" key="5">
    <source>
        <dbReference type="EMBL" id="PUV21372.1"/>
    </source>
</evidence>
<reference evidence="5 6" key="1">
    <citation type="submission" date="2018-04" db="EMBL/GenBank/DDBJ databases">
        <title>Sphingobacterium sp. M46 Genome.</title>
        <authorList>
            <person name="Cheng J."/>
            <person name="Li Y."/>
        </authorList>
    </citation>
    <scope>NUCLEOTIDE SEQUENCE [LARGE SCALE GENOMIC DNA]</scope>
    <source>
        <strain evidence="5 6">M46</strain>
    </source>
</reference>
<name>A0A363NKR7_9SPHI</name>
<dbReference type="EMBL" id="QCXX01000010">
    <property type="protein sequence ID" value="PUV21372.1"/>
    <property type="molecule type" value="Genomic_DNA"/>
</dbReference>
<evidence type="ECO:0000313" key="6">
    <source>
        <dbReference type="Proteomes" id="UP000250831"/>
    </source>
</evidence>
<dbReference type="Gene3D" id="1.50.10.10">
    <property type="match status" value="2"/>
</dbReference>
<dbReference type="PROSITE" id="PS51257">
    <property type="entry name" value="PROKAR_LIPOPROTEIN"/>
    <property type="match status" value="1"/>
</dbReference>